<evidence type="ECO:0000313" key="1">
    <source>
        <dbReference type="EMBL" id="SCB71324.1"/>
    </source>
</evidence>
<protein>
    <submittedName>
        <fullName evidence="1">Uncharacterized protein</fullName>
    </submittedName>
</protein>
<evidence type="ECO:0000313" key="2">
    <source>
        <dbReference type="Proteomes" id="UP000195696"/>
    </source>
</evidence>
<gene>
    <name evidence="1" type="ORF">BWGO95_05551</name>
</gene>
<accession>A0A1G4ETQ7</accession>
<sequence>MQPEGFFYRKKRTISGWAQSAAE</sequence>
<proteinExistence type="predicted"/>
<name>A0A1G4ETQ7_BACMY</name>
<dbReference type="EMBL" id="FMAK01000061">
    <property type="protein sequence ID" value="SCB71324.1"/>
    <property type="molecule type" value="Genomic_DNA"/>
</dbReference>
<dbReference type="Proteomes" id="UP000195696">
    <property type="component" value="Unassembled WGS sequence"/>
</dbReference>
<organism evidence="1 2">
    <name type="scientific">Bacillus mycoides</name>
    <dbReference type="NCBI Taxonomy" id="1405"/>
    <lineage>
        <taxon>Bacteria</taxon>
        <taxon>Bacillati</taxon>
        <taxon>Bacillota</taxon>
        <taxon>Bacilli</taxon>
        <taxon>Bacillales</taxon>
        <taxon>Bacillaceae</taxon>
        <taxon>Bacillus</taxon>
        <taxon>Bacillus cereus group</taxon>
    </lineage>
</organism>
<reference evidence="1 2" key="1">
    <citation type="submission" date="2016-08" db="EMBL/GenBank/DDBJ databases">
        <authorList>
            <person name="Seilhamer J.J."/>
        </authorList>
    </citation>
    <scope>NUCLEOTIDE SEQUENCE [LARGE SCALE GENOMIC DNA]</scope>
    <source>
        <strain evidence="1 2">SDA_GO95</strain>
    </source>
</reference>
<dbReference type="AlphaFoldDB" id="A0A1G4ETQ7"/>